<sequence length="145" mass="16120">MTDRIRAIAVASMLGLSFVASSAYAQENGRYRLEGTETGYVRLDTRTGALSVCNEQQGQLICKMATEDREAYENDISDLQDRVKKLEDKFATIDAGTASASPSKLPSEAEFEQSLGYMERFMRRFMDVAKSFDSEPEKPAGNLPQ</sequence>
<proteinExistence type="predicted"/>
<keyword evidence="4" id="KW-1185">Reference proteome</keyword>
<keyword evidence="2" id="KW-0732">Signal</keyword>
<name>A0ABU1M7P8_9HYPH</name>
<comment type="caution">
    <text evidence="3">The sequence shown here is derived from an EMBL/GenBank/DDBJ whole genome shotgun (WGS) entry which is preliminary data.</text>
</comment>
<reference evidence="3 4" key="1">
    <citation type="submission" date="2023-07" db="EMBL/GenBank/DDBJ databases">
        <title>Sorghum-associated microbial communities from plants grown in Nebraska, USA.</title>
        <authorList>
            <person name="Schachtman D."/>
        </authorList>
    </citation>
    <scope>NUCLEOTIDE SEQUENCE [LARGE SCALE GENOMIC DNA]</scope>
    <source>
        <strain evidence="3 4">DS1730</strain>
    </source>
</reference>
<organism evidence="3 4">
    <name type="scientific">Brucella pseudogrignonensis</name>
    <dbReference type="NCBI Taxonomy" id="419475"/>
    <lineage>
        <taxon>Bacteria</taxon>
        <taxon>Pseudomonadati</taxon>
        <taxon>Pseudomonadota</taxon>
        <taxon>Alphaproteobacteria</taxon>
        <taxon>Hyphomicrobiales</taxon>
        <taxon>Brucellaceae</taxon>
        <taxon>Brucella/Ochrobactrum group</taxon>
        <taxon>Brucella</taxon>
    </lineage>
</organism>
<protein>
    <submittedName>
        <fullName evidence="3">Uncharacterized protein</fullName>
    </submittedName>
</protein>
<accession>A0ABU1M7P8</accession>
<keyword evidence="1" id="KW-0175">Coiled coil</keyword>
<evidence type="ECO:0000313" key="4">
    <source>
        <dbReference type="Proteomes" id="UP001184614"/>
    </source>
</evidence>
<evidence type="ECO:0000313" key="3">
    <source>
        <dbReference type="EMBL" id="MDR6431736.1"/>
    </source>
</evidence>
<dbReference type="EMBL" id="JAVDQT010000001">
    <property type="protein sequence ID" value="MDR6431736.1"/>
    <property type="molecule type" value="Genomic_DNA"/>
</dbReference>
<evidence type="ECO:0000256" key="1">
    <source>
        <dbReference type="SAM" id="Coils"/>
    </source>
</evidence>
<feature type="signal peptide" evidence="2">
    <location>
        <begin position="1"/>
        <end position="25"/>
    </location>
</feature>
<feature type="chain" id="PRO_5046667154" evidence="2">
    <location>
        <begin position="26"/>
        <end position="145"/>
    </location>
</feature>
<gene>
    <name evidence="3" type="ORF">J2782_001441</name>
</gene>
<evidence type="ECO:0000256" key="2">
    <source>
        <dbReference type="SAM" id="SignalP"/>
    </source>
</evidence>
<dbReference type="RefSeq" id="WP_310010916.1">
    <property type="nucleotide sequence ID" value="NZ_JAVDQT010000001.1"/>
</dbReference>
<feature type="coiled-coil region" evidence="1">
    <location>
        <begin position="62"/>
        <end position="89"/>
    </location>
</feature>
<dbReference type="Proteomes" id="UP001184614">
    <property type="component" value="Unassembled WGS sequence"/>
</dbReference>